<keyword evidence="3 6" id="KW-0560">Oxidoreductase</keyword>
<organism evidence="8 9">
    <name type="scientific">Pseudahrensia aquimaris</name>
    <dbReference type="NCBI Taxonomy" id="744461"/>
    <lineage>
        <taxon>Bacteria</taxon>
        <taxon>Pseudomonadati</taxon>
        <taxon>Pseudomonadota</taxon>
        <taxon>Alphaproteobacteria</taxon>
        <taxon>Hyphomicrobiales</taxon>
        <taxon>Ahrensiaceae</taxon>
        <taxon>Pseudahrensia</taxon>
    </lineage>
</organism>
<keyword evidence="2 6" id="KW-0288">FMN</keyword>
<keyword evidence="1 6" id="KW-0285">Flavoprotein</keyword>
<proteinExistence type="inferred from homology"/>
<dbReference type="PANTHER" id="PTHR43741">
    <property type="entry name" value="FMN-DEPENDENT NADH-AZOREDUCTASE 1"/>
    <property type="match status" value="1"/>
</dbReference>
<name>A0ABW3F9Q8_9HYPH</name>
<evidence type="ECO:0000256" key="2">
    <source>
        <dbReference type="ARBA" id="ARBA00022643"/>
    </source>
</evidence>
<sequence>MTPSAPTILRIDSSGRSKQSHSRPLADRMIKQLTTRFPDATVITRDLTSNVPPVVDEAWFEAAYTVEDERSDESNAALAISDEIVDEFMSADAIVITVPIYNFSVSAQLKLWIDQVARFGRTFTYTENGPQPLAPDRPTYLIVASGGTVIDSDIDFATGYMRHVLGFIGIKTVHVVEADQLMSKADEKLSAARAAIDRHATAFKMNGEVDRPEMA</sequence>
<comment type="function">
    <text evidence="6">Quinone reductase that provides resistance to thiol-specific stress caused by electrophilic quinones.</text>
</comment>
<dbReference type="SUPFAM" id="SSF52218">
    <property type="entry name" value="Flavoproteins"/>
    <property type="match status" value="1"/>
</dbReference>
<dbReference type="EC" id="1.6.5.-" evidence="6"/>
<gene>
    <name evidence="6" type="primary">azoR</name>
    <name evidence="8" type="ORF">ACFQ14_02155</name>
</gene>
<evidence type="ECO:0000256" key="4">
    <source>
        <dbReference type="ARBA" id="ARBA00023027"/>
    </source>
</evidence>
<dbReference type="Proteomes" id="UP001597101">
    <property type="component" value="Unassembled WGS sequence"/>
</dbReference>
<protein>
    <recommendedName>
        <fullName evidence="6">FMN dependent NADH:quinone oxidoreductase</fullName>
        <ecNumber evidence="6">1.6.5.-</ecNumber>
    </recommendedName>
    <alternativeName>
        <fullName evidence="6">Azo-dye reductase</fullName>
    </alternativeName>
    <alternativeName>
        <fullName evidence="6">FMN-dependent NADH-azo compound oxidoreductase</fullName>
    </alternativeName>
    <alternativeName>
        <fullName evidence="6">FMN-dependent NADH-azoreductase</fullName>
        <ecNumber evidence="6">1.7.1.17</ecNumber>
    </alternativeName>
</protein>
<comment type="cofactor">
    <cofactor evidence="6">
        <name>FMN</name>
        <dbReference type="ChEBI" id="CHEBI:58210"/>
    </cofactor>
    <text evidence="6">Binds 1 FMN per subunit.</text>
</comment>
<dbReference type="EC" id="1.7.1.17" evidence="6"/>
<keyword evidence="4 6" id="KW-0520">NAD</keyword>
<dbReference type="Gene3D" id="3.40.50.360">
    <property type="match status" value="1"/>
</dbReference>
<dbReference type="RefSeq" id="WP_377211051.1">
    <property type="nucleotide sequence ID" value="NZ_JBHTJV010000002.1"/>
</dbReference>
<evidence type="ECO:0000256" key="1">
    <source>
        <dbReference type="ARBA" id="ARBA00022630"/>
    </source>
</evidence>
<dbReference type="InterPro" id="IPR029039">
    <property type="entry name" value="Flavoprotein-like_sf"/>
</dbReference>
<evidence type="ECO:0000256" key="5">
    <source>
        <dbReference type="ARBA" id="ARBA00048542"/>
    </source>
</evidence>
<comment type="catalytic activity">
    <reaction evidence="5">
        <text>N,N-dimethyl-1,4-phenylenediamine + anthranilate + 2 NAD(+) = 2-(4-dimethylaminophenyl)diazenylbenzoate + 2 NADH + 2 H(+)</text>
        <dbReference type="Rhea" id="RHEA:55872"/>
        <dbReference type="ChEBI" id="CHEBI:15378"/>
        <dbReference type="ChEBI" id="CHEBI:15783"/>
        <dbReference type="ChEBI" id="CHEBI:16567"/>
        <dbReference type="ChEBI" id="CHEBI:57540"/>
        <dbReference type="ChEBI" id="CHEBI:57945"/>
        <dbReference type="ChEBI" id="CHEBI:71579"/>
        <dbReference type="EC" id="1.7.1.17"/>
    </reaction>
    <physiologicalReaction direction="right-to-left" evidence="5">
        <dbReference type="Rhea" id="RHEA:55874"/>
    </physiologicalReaction>
</comment>
<comment type="catalytic activity">
    <reaction evidence="6">
        <text>2 a quinone + NADH + H(+) = 2 a 1,4-benzosemiquinone + NAD(+)</text>
        <dbReference type="Rhea" id="RHEA:65952"/>
        <dbReference type="ChEBI" id="CHEBI:15378"/>
        <dbReference type="ChEBI" id="CHEBI:57540"/>
        <dbReference type="ChEBI" id="CHEBI:57945"/>
        <dbReference type="ChEBI" id="CHEBI:132124"/>
        <dbReference type="ChEBI" id="CHEBI:134225"/>
    </reaction>
</comment>
<evidence type="ECO:0000256" key="6">
    <source>
        <dbReference type="HAMAP-Rule" id="MF_01216"/>
    </source>
</evidence>
<comment type="caution">
    <text evidence="6">Lacks conserved residue(s) required for the propagation of feature annotation.</text>
</comment>
<evidence type="ECO:0000256" key="3">
    <source>
        <dbReference type="ARBA" id="ARBA00023002"/>
    </source>
</evidence>
<feature type="binding site" evidence="6">
    <location>
        <begin position="20"/>
        <end position="22"/>
    </location>
    <ligand>
        <name>FMN</name>
        <dbReference type="ChEBI" id="CHEBI:58210"/>
    </ligand>
</feature>
<reference evidence="9" key="1">
    <citation type="journal article" date="2019" name="Int. J. Syst. Evol. Microbiol.">
        <title>The Global Catalogue of Microorganisms (GCM) 10K type strain sequencing project: providing services to taxonomists for standard genome sequencing and annotation.</title>
        <authorList>
            <consortium name="The Broad Institute Genomics Platform"/>
            <consortium name="The Broad Institute Genome Sequencing Center for Infectious Disease"/>
            <person name="Wu L."/>
            <person name="Ma J."/>
        </authorList>
    </citation>
    <scope>NUCLEOTIDE SEQUENCE [LARGE SCALE GENOMIC DNA]</scope>
    <source>
        <strain evidence="9">CCUG 60023</strain>
    </source>
</reference>
<dbReference type="EMBL" id="JBHTJV010000002">
    <property type="protein sequence ID" value="MFD0915201.1"/>
    <property type="molecule type" value="Genomic_DNA"/>
</dbReference>
<dbReference type="HAMAP" id="MF_01216">
    <property type="entry name" value="Azoreductase_type1"/>
    <property type="match status" value="1"/>
</dbReference>
<accession>A0ABW3F9Q8</accession>
<dbReference type="InterPro" id="IPR003680">
    <property type="entry name" value="Flavodoxin_fold"/>
</dbReference>
<comment type="similarity">
    <text evidence="6">Belongs to the azoreductase type 1 family.</text>
</comment>
<evidence type="ECO:0000259" key="7">
    <source>
        <dbReference type="Pfam" id="PF02525"/>
    </source>
</evidence>
<dbReference type="Pfam" id="PF02525">
    <property type="entry name" value="Flavodoxin_2"/>
    <property type="match status" value="1"/>
</dbReference>
<keyword evidence="9" id="KW-1185">Reference proteome</keyword>
<dbReference type="InterPro" id="IPR050104">
    <property type="entry name" value="FMN-dep_NADH:Q_OxRdtase_AzoR1"/>
</dbReference>
<feature type="binding site" evidence="6">
    <location>
        <position position="14"/>
    </location>
    <ligand>
        <name>FMN</name>
        <dbReference type="ChEBI" id="CHEBI:58210"/>
    </ligand>
</feature>
<dbReference type="InterPro" id="IPR023048">
    <property type="entry name" value="NADH:quinone_OxRdtase_FMN_depd"/>
</dbReference>
<comment type="subunit">
    <text evidence="6">Homodimer.</text>
</comment>
<comment type="function">
    <text evidence="6">Also exhibits azoreductase activity. Catalyzes the reductive cleavage of the azo bond in aromatic azo compounds to the corresponding amines.</text>
</comment>
<dbReference type="PANTHER" id="PTHR43741:SF4">
    <property type="entry name" value="FMN-DEPENDENT NADH:QUINONE OXIDOREDUCTASE"/>
    <property type="match status" value="1"/>
</dbReference>
<comment type="caution">
    <text evidence="8">The sequence shown here is derived from an EMBL/GenBank/DDBJ whole genome shotgun (WGS) entry which is preliminary data.</text>
</comment>
<feature type="domain" description="Flavodoxin-like fold" evidence="7">
    <location>
        <begin position="7"/>
        <end position="199"/>
    </location>
</feature>
<evidence type="ECO:0000313" key="9">
    <source>
        <dbReference type="Proteomes" id="UP001597101"/>
    </source>
</evidence>
<evidence type="ECO:0000313" key="8">
    <source>
        <dbReference type="EMBL" id="MFD0915201.1"/>
    </source>
</evidence>